<name>A0A7J7IXG5_BUGNE</name>
<organism evidence="1 3">
    <name type="scientific">Bugula neritina</name>
    <name type="common">Brown bryozoan</name>
    <name type="synonym">Sertularia neritina</name>
    <dbReference type="NCBI Taxonomy" id="10212"/>
    <lineage>
        <taxon>Eukaryota</taxon>
        <taxon>Metazoa</taxon>
        <taxon>Spiralia</taxon>
        <taxon>Lophotrochozoa</taxon>
        <taxon>Bryozoa</taxon>
        <taxon>Gymnolaemata</taxon>
        <taxon>Cheilostomatida</taxon>
        <taxon>Flustrina</taxon>
        <taxon>Buguloidea</taxon>
        <taxon>Bugulidae</taxon>
        <taxon>Bugula</taxon>
    </lineage>
</organism>
<comment type="caution">
    <text evidence="1">The sequence shown here is derived from an EMBL/GenBank/DDBJ whole genome shotgun (WGS) entry which is preliminary data.</text>
</comment>
<keyword evidence="3" id="KW-1185">Reference proteome</keyword>
<reference evidence="1 3" key="1">
    <citation type="submission" date="2019-09" db="EMBL/GenBank/DDBJ databases">
        <authorList>
            <person name="Raiko M."/>
            <person name="Komissarov A."/>
            <person name="Rhodes A."/>
            <person name="Kliver S."/>
            <person name="Lim-Fong G."/>
            <person name="Kwan J."/>
            <person name="O'Brien S.J."/>
            <person name="Lopez J.V."/>
        </authorList>
    </citation>
    <scope>NUCLEOTIDE SEQUENCE [LARGE SCALE GENOMIC DNA]</scope>
    <source>
        <strain evidence="1">Kwan_BN1</strain>
    </source>
</reference>
<protein>
    <submittedName>
        <fullName evidence="1">Uncharacterized protein</fullName>
    </submittedName>
</protein>
<accession>A0A7J7IXG5</accession>
<sequence length="69" mass="8209">MVGICMAITSYKQGKKLYINQVKWLHTISWYMHSYITAMDSIAHLKQNERKNSWHHGEQDDLKNLICTR</sequence>
<dbReference type="EMBL" id="VXIV02000175">
    <property type="protein sequence ID" value="KAF6040158.1"/>
    <property type="molecule type" value="Genomic_DNA"/>
</dbReference>
<proteinExistence type="predicted"/>
<evidence type="ECO:0000313" key="2">
    <source>
        <dbReference type="EMBL" id="KAF6040158.1"/>
    </source>
</evidence>
<dbReference type="AlphaFoldDB" id="A0A7J7IXG5"/>
<dbReference type="EMBL" id="VXIV02003327">
    <property type="protein sequence ID" value="KAF6018216.1"/>
    <property type="molecule type" value="Genomic_DNA"/>
</dbReference>
<dbReference type="Proteomes" id="UP000593567">
    <property type="component" value="Unassembled WGS sequence"/>
</dbReference>
<gene>
    <name evidence="2" type="ORF">EB796_001534</name>
    <name evidence="1" type="ORF">EB796_023447</name>
</gene>
<evidence type="ECO:0000313" key="1">
    <source>
        <dbReference type="EMBL" id="KAF6018216.1"/>
    </source>
</evidence>
<evidence type="ECO:0000313" key="3">
    <source>
        <dbReference type="Proteomes" id="UP000593567"/>
    </source>
</evidence>
<reference evidence="1 3" key="2">
    <citation type="submission" date="2020-06" db="EMBL/GenBank/DDBJ databases">
        <title>Draft genome of Bugula neritina, a colonial animal packing powerful symbionts and potential medicines.</title>
        <authorList>
            <person name="Rayko M."/>
        </authorList>
    </citation>
    <scope>NUCLEOTIDE SEQUENCE [LARGE SCALE GENOMIC DNA]</scope>
    <source>
        <strain evidence="1">Kwan_BN1</strain>
    </source>
</reference>